<dbReference type="EMBL" id="JARBJD010000024">
    <property type="protein sequence ID" value="KAK2960310.1"/>
    <property type="molecule type" value="Genomic_DNA"/>
</dbReference>
<protein>
    <submittedName>
        <fullName evidence="1">Uncharacterized protein</fullName>
    </submittedName>
</protein>
<gene>
    <name evidence="1" type="ORF">BLNAU_4863</name>
</gene>
<keyword evidence="2" id="KW-1185">Reference proteome</keyword>
<name>A0ABQ9Y978_9EUKA</name>
<proteinExistence type="predicted"/>
<reference evidence="1 2" key="1">
    <citation type="journal article" date="2022" name="bioRxiv">
        <title>Genomics of Preaxostyla Flagellates Illuminates Evolutionary Transitions and the Path Towards Mitochondrial Loss.</title>
        <authorList>
            <person name="Novak L.V.F."/>
            <person name="Treitli S.C."/>
            <person name="Pyrih J."/>
            <person name="Halakuc P."/>
            <person name="Pipaliya S.V."/>
            <person name="Vacek V."/>
            <person name="Brzon O."/>
            <person name="Soukal P."/>
            <person name="Eme L."/>
            <person name="Dacks J.B."/>
            <person name="Karnkowska A."/>
            <person name="Elias M."/>
            <person name="Hampl V."/>
        </authorList>
    </citation>
    <scope>NUCLEOTIDE SEQUENCE [LARGE SCALE GENOMIC DNA]</scope>
    <source>
        <strain evidence="1">NAU3</strain>
        <tissue evidence="1">Gut</tissue>
    </source>
</reference>
<accession>A0ABQ9Y978</accession>
<dbReference type="Proteomes" id="UP001281761">
    <property type="component" value="Unassembled WGS sequence"/>
</dbReference>
<evidence type="ECO:0000313" key="2">
    <source>
        <dbReference type="Proteomes" id="UP001281761"/>
    </source>
</evidence>
<comment type="caution">
    <text evidence="1">The sequence shown here is derived from an EMBL/GenBank/DDBJ whole genome shotgun (WGS) entry which is preliminary data.</text>
</comment>
<sequence>MASFSSFFGKVRSLWPFNRDAHRDVTPIFLQTPFYHLNTLKQATPSFLSLVAFVKEGNNLDENAASQAYEILDWLTPRRGSQFNGKQILFDLVPKPDGSCSGFIESVIPLLTSSDKKLVRLTLTLLRRSISFQHSSIQYKFIENGFFTRLPQTFYEQEMHLLAEPELILFAIVDQVVDCTSPIEAREICKFRQISMETFQNTLFDKFLRPIGPFLEFICINRRRIMHCKDSRIFWSFLNTIWENSFFLEEMTQFVLSSSFSLLLTDFLHFFETESSIGSPLWKVWAGVRTCLEEDPAVKKRGQLILVKLCAEGLHDEFELHIRCCDRIIFNNSYASLGPLLIHVLGGNIPFLSENEH</sequence>
<organism evidence="1 2">
    <name type="scientific">Blattamonas nauphoetae</name>
    <dbReference type="NCBI Taxonomy" id="2049346"/>
    <lineage>
        <taxon>Eukaryota</taxon>
        <taxon>Metamonada</taxon>
        <taxon>Preaxostyla</taxon>
        <taxon>Oxymonadida</taxon>
        <taxon>Blattamonas</taxon>
    </lineage>
</organism>
<evidence type="ECO:0000313" key="1">
    <source>
        <dbReference type="EMBL" id="KAK2960310.1"/>
    </source>
</evidence>